<reference evidence="3" key="1">
    <citation type="journal article" date="2010" name="Genome Biol.">
        <title>Genome sequence of the necrotrophic plant pathogen Pythium ultimum reveals original pathogenicity mechanisms and effector repertoire.</title>
        <authorList>
            <person name="Levesque C.A."/>
            <person name="Brouwer H."/>
            <person name="Cano L."/>
            <person name="Hamilton J.P."/>
            <person name="Holt C."/>
            <person name="Huitema E."/>
            <person name="Raffaele S."/>
            <person name="Robideau G.P."/>
            <person name="Thines M."/>
            <person name="Win J."/>
            <person name="Zerillo M.M."/>
            <person name="Beakes G.W."/>
            <person name="Boore J.L."/>
            <person name="Busam D."/>
            <person name="Dumas B."/>
            <person name="Ferriera S."/>
            <person name="Fuerstenberg S.I."/>
            <person name="Gachon C.M."/>
            <person name="Gaulin E."/>
            <person name="Govers F."/>
            <person name="Grenville-Briggs L."/>
            <person name="Horner N."/>
            <person name="Hostetler J."/>
            <person name="Jiang R.H."/>
            <person name="Johnson J."/>
            <person name="Krajaejun T."/>
            <person name="Lin H."/>
            <person name="Meijer H.J."/>
            <person name="Moore B."/>
            <person name="Morris P."/>
            <person name="Phuntmart V."/>
            <person name="Puiu D."/>
            <person name="Shetty J."/>
            <person name="Stajich J.E."/>
            <person name="Tripathy S."/>
            <person name="Wawra S."/>
            <person name="van West P."/>
            <person name="Whitty B.R."/>
            <person name="Coutinho P.M."/>
            <person name="Henrissat B."/>
            <person name="Martin F."/>
            <person name="Thomas P.D."/>
            <person name="Tyler B.M."/>
            <person name="De Vries R.P."/>
            <person name="Kamoun S."/>
            <person name="Yandell M."/>
            <person name="Tisserat N."/>
            <person name="Buell C.R."/>
        </authorList>
    </citation>
    <scope>NUCLEOTIDE SEQUENCE</scope>
    <source>
        <strain evidence="3">DAOM:BR144</strain>
    </source>
</reference>
<reference evidence="3" key="2">
    <citation type="submission" date="2010-04" db="EMBL/GenBank/DDBJ databases">
        <authorList>
            <person name="Buell R."/>
            <person name="Hamilton J."/>
            <person name="Hostetler J."/>
        </authorList>
    </citation>
    <scope>NUCLEOTIDE SEQUENCE [LARGE SCALE GENOMIC DNA]</scope>
    <source>
        <strain evidence="3">DAOM:BR144</strain>
    </source>
</reference>
<keyword evidence="3" id="KW-1185">Reference proteome</keyword>
<sequence>MAIPDEEIIDNTTTFTSISQADEIALYDRSKIDLRKLKIMELESEVQQLKLENEMLTRQISEQKDKFEDKMKVEIGSAVEHAGEKRRQLQAEMVARIHTVTHEREQSLQNLSNDARIAQDQYLHSLEKLQTEYNAVCQQLKASKLEIEDSKIAIEERESESRQRYENQIKSMRKQSESREASLLAELELTRRRLEEVLRQQDQDQLAQMSMLSTNIEQEKTRAANQMTHVQGKVAALHQELKMLLTALNQKDHEIATINEENKHKTDEIYWLNDRLSEEHRNVERVTKEKNDCVNLYAELKHSYENLQRLNNVHRSQIELLQKQLIPKDREIEQMQQYMNQLHDANQDIVVQANLSDRLRNESAAKAKKHEKDVINTHKRLEKIRHSIVVLQEELGELVKISAVQEKSFIVGEIVRIHKRLTSQLDILQAKDDSSEEITAELHRQNGFLLKNKHHLRHQMEIANKEKHKLVSALSFQNGTLMTELNALKKQNKELERKIKRHEERERERSYSSSRGIRCNRACQTVVIRFDATVFKIINIESIHTTEIGRFSAQPTPFNSEQPFKKSS</sequence>
<evidence type="ECO:0000313" key="2">
    <source>
        <dbReference type="EnsemblProtists" id="PYU1_T014105"/>
    </source>
</evidence>
<evidence type="ECO:0000256" key="1">
    <source>
        <dbReference type="SAM" id="Coils"/>
    </source>
</evidence>
<feature type="coiled-coil region" evidence="1">
    <location>
        <begin position="32"/>
        <end position="66"/>
    </location>
</feature>
<protein>
    <submittedName>
        <fullName evidence="2">Uncharacterized protein</fullName>
    </submittedName>
</protein>
<proteinExistence type="predicted"/>
<keyword evidence="1" id="KW-0175">Coiled coil</keyword>
<name>K3XA56_GLOUD</name>
<organism evidence="2 3">
    <name type="scientific">Globisporangium ultimum (strain ATCC 200006 / CBS 805.95 / DAOM BR144)</name>
    <name type="common">Pythium ultimum</name>
    <dbReference type="NCBI Taxonomy" id="431595"/>
    <lineage>
        <taxon>Eukaryota</taxon>
        <taxon>Sar</taxon>
        <taxon>Stramenopiles</taxon>
        <taxon>Oomycota</taxon>
        <taxon>Peronosporomycetes</taxon>
        <taxon>Pythiales</taxon>
        <taxon>Pythiaceae</taxon>
        <taxon>Globisporangium</taxon>
    </lineage>
</organism>
<feature type="coiled-coil region" evidence="1">
    <location>
        <begin position="297"/>
        <end position="348"/>
    </location>
</feature>
<dbReference type="HOGENOM" id="CLU_480214_0_0_1"/>
<reference evidence="2" key="3">
    <citation type="submission" date="2015-02" db="UniProtKB">
        <authorList>
            <consortium name="EnsemblProtists"/>
        </authorList>
    </citation>
    <scope>IDENTIFICATION</scope>
    <source>
        <strain evidence="2">DAOM BR144</strain>
    </source>
</reference>
<accession>K3XA56</accession>
<dbReference type="VEuPathDB" id="FungiDB:PYU1_G014075"/>
<dbReference type="Proteomes" id="UP000019132">
    <property type="component" value="Unassembled WGS sequence"/>
</dbReference>
<dbReference type="PANTHER" id="PTHR32215:SF0">
    <property type="entry name" value="CILIA- AND FLAGELLA-ASSOCIATED PROTEIN 57"/>
    <property type="match status" value="1"/>
</dbReference>
<dbReference type="InterPro" id="IPR052993">
    <property type="entry name" value="CFA-57"/>
</dbReference>
<dbReference type="EnsemblProtists" id="PYU1_T014105">
    <property type="protein sequence ID" value="PYU1_T014105"/>
    <property type="gene ID" value="PYU1_G014075"/>
</dbReference>
<dbReference type="EMBL" id="GL376563">
    <property type="status" value="NOT_ANNOTATED_CDS"/>
    <property type="molecule type" value="Genomic_DNA"/>
</dbReference>
<feature type="coiled-coil region" evidence="1">
    <location>
        <begin position="478"/>
        <end position="508"/>
    </location>
</feature>
<feature type="coiled-coil region" evidence="1">
    <location>
        <begin position="126"/>
        <end position="204"/>
    </location>
</feature>
<dbReference type="InParanoid" id="K3XA56"/>
<evidence type="ECO:0000313" key="3">
    <source>
        <dbReference type="Proteomes" id="UP000019132"/>
    </source>
</evidence>
<dbReference type="eggNOG" id="ENOG502RTCS">
    <property type="taxonomic scope" value="Eukaryota"/>
</dbReference>
<dbReference type="AlphaFoldDB" id="K3XA56"/>
<dbReference type="PANTHER" id="PTHR32215">
    <property type="entry name" value="CILIA- AND FLAGELLA-ASSOCIATED PROTEIN 57"/>
    <property type="match status" value="1"/>
</dbReference>